<feature type="region of interest" description="Disordered" evidence="1">
    <location>
        <begin position="71"/>
        <end position="95"/>
    </location>
</feature>
<feature type="compositionally biased region" description="Basic and acidic residues" evidence="1">
    <location>
        <begin position="74"/>
        <end position="86"/>
    </location>
</feature>
<protein>
    <submittedName>
        <fullName evidence="2">Uncharacterized protein</fullName>
    </submittedName>
</protein>
<name>A0ABV0NN10_9TELE</name>
<keyword evidence="3" id="KW-1185">Reference proteome</keyword>
<gene>
    <name evidence="2" type="ORF">GOODEAATRI_024859</name>
</gene>
<reference evidence="2 3" key="1">
    <citation type="submission" date="2021-06" db="EMBL/GenBank/DDBJ databases">
        <authorList>
            <person name="Palmer J.M."/>
        </authorList>
    </citation>
    <scope>NUCLEOTIDE SEQUENCE [LARGE SCALE GENOMIC DNA]</scope>
    <source>
        <strain evidence="2 3">GA_2019</strain>
        <tissue evidence="2">Muscle</tissue>
    </source>
</reference>
<accession>A0ABV0NN10</accession>
<comment type="caution">
    <text evidence="2">The sequence shown here is derived from an EMBL/GenBank/DDBJ whole genome shotgun (WGS) entry which is preliminary data.</text>
</comment>
<organism evidence="2 3">
    <name type="scientific">Goodea atripinnis</name>
    <dbReference type="NCBI Taxonomy" id="208336"/>
    <lineage>
        <taxon>Eukaryota</taxon>
        <taxon>Metazoa</taxon>
        <taxon>Chordata</taxon>
        <taxon>Craniata</taxon>
        <taxon>Vertebrata</taxon>
        <taxon>Euteleostomi</taxon>
        <taxon>Actinopterygii</taxon>
        <taxon>Neopterygii</taxon>
        <taxon>Teleostei</taxon>
        <taxon>Neoteleostei</taxon>
        <taxon>Acanthomorphata</taxon>
        <taxon>Ovalentaria</taxon>
        <taxon>Atherinomorphae</taxon>
        <taxon>Cyprinodontiformes</taxon>
        <taxon>Goodeidae</taxon>
        <taxon>Goodea</taxon>
    </lineage>
</organism>
<proteinExistence type="predicted"/>
<evidence type="ECO:0000256" key="1">
    <source>
        <dbReference type="SAM" id="MobiDB-lite"/>
    </source>
</evidence>
<dbReference type="EMBL" id="JAHRIO010042823">
    <property type="protein sequence ID" value="MEQ2172774.1"/>
    <property type="molecule type" value="Genomic_DNA"/>
</dbReference>
<dbReference type="Proteomes" id="UP001476798">
    <property type="component" value="Unassembled WGS sequence"/>
</dbReference>
<evidence type="ECO:0000313" key="3">
    <source>
        <dbReference type="Proteomes" id="UP001476798"/>
    </source>
</evidence>
<sequence>MDRLTVTARRLQDVLTFRFTDSTNTPRSYVKTKPYLLRCAFSPRLRKPSSFLTRKSRRACASGPQALADFTAEGGEKNDYPEERPGPRRLSGGSAQRSRSAADIIQLLFSLFVCVVVLFVSSSSSSCCCCCCCSSRSALRSLSAFFSFTSTTADTTVSALATPVHARHRVEDLCDTCGWVDGCDRGQPSSWST</sequence>
<evidence type="ECO:0000313" key="2">
    <source>
        <dbReference type="EMBL" id="MEQ2172774.1"/>
    </source>
</evidence>